<sequence>MILLLIGLGGALGSAARYALSTLVTALTTTASPFFPWGTWVVNALGCLMIGIIFTLGLETPWLSPAGRAFLITGFLGGFTTFSTFANETLLLFQEGKTATALLYMLSSNLVGLGFAALGHLLTLWWLRG</sequence>
<keyword evidence="10" id="KW-0406">Ion transport</keyword>
<keyword evidence="2 10" id="KW-1003">Cell membrane</keyword>
<keyword evidence="4 10" id="KW-1133">Transmembrane helix</keyword>
<feature type="transmembrane region" description="Helical" evidence="10">
    <location>
        <begin position="37"/>
        <end position="57"/>
    </location>
</feature>
<dbReference type="AlphaFoldDB" id="A0A1Y3PHE5"/>
<evidence type="ECO:0000256" key="8">
    <source>
        <dbReference type="ARBA" id="ARBA00035585"/>
    </source>
</evidence>
<dbReference type="PANTHER" id="PTHR28259">
    <property type="entry name" value="FLUORIDE EXPORT PROTEIN 1-RELATED"/>
    <property type="match status" value="1"/>
</dbReference>
<feature type="transmembrane region" description="Helical" evidence="10">
    <location>
        <begin position="106"/>
        <end position="127"/>
    </location>
</feature>
<evidence type="ECO:0000313" key="12">
    <source>
        <dbReference type="Proteomes" id="UP000196475"/>
    </source>
</evidence>
<name>A0A1Y3PHE5_9BACI</name>
<dbReference type="Pfam" id="PF02537">
    <property type="entry name" value="CRCB"/>
    <property type="match status" value="1"/>
</dbReference>
<keyword evidence="6 10" id="KW-0407">Ion channel</keyword>
<organism evidence="11 12">
    <name type="scientific">Bacillus thermozeamaize</name>
    <dbReference type="NCBI Taxonomy" id="230954"/>
    <lineage>
        <taxon>Bacteria</taxon>
        <taxon>Bacillati</taxon>
        <taxon>Bacillota</taxon>
        <taxon>Bacilli</taxon>
        <taxon>Bacillales</taxon>
        <taxon>Bacillaceae</taxon>
        <taxon>Bacillus</taxon>
    </lineage>
</organism>
<dbReference type="HAMAP" id="MF_00454">
    <property type="entry name" value="FluC"/>
    <property type="match status" value="1"/>
</dbReference>
<dbReference type="GO" id="GO:0062054">
    <property type="term" value="F:fluoride channel activity"/>
    <property type="evidence" value="ECO:0007669"/>
    <property type="project" value="UniProtKB-UniRule"/>
</dbReference>
<dbReference type="GO" id="GO:0140114">
    <property type="term" value="P:cellular detoxification of fluoride"/>
    <property type="evidence" value="ECO:0007669"/>
    <property type="project" value="UniProtKB-UniRule"/>
</dbReference>
<comment type="caution">
    <text evidence="11">The sequence shown here is derived from an EMBL/GenBank/DDBJ whole genome shotgun (WGS) entry which is preliminary data.</text>
</comment>
<evidence type="ECO:0000256" key="4">
    <source>
        <dbReference type="ARBA" id="ARBA00022989"/>
    </source>
</evidence>
<gene>
    <name evidence="10" type="primary">fluC</name>
    <name evidence="10" type="synonym">crcB</name>
    <name evidence="11" type="ORF">BAA01_10500</name>
</gene>
<dbReference type="GO" id="GO:0005886">
    <property type="term" value="C:plasma membrane"/>
    <property type="evidence" value="ECO:0007669"/>
    <property type="project" value="UniProtKB-SubCell"/>
</dbReference>
<comment type="activity regulation">
    <text evidence="10">Na(+) is not transported, but it plays an essential structural role and its presence is essential for fluoride channel function.</text>
</comment>
<evidence type="ECO:0000256" key="7">
    <source>
        <dbReference type="ARBA" id="ARBA00035120"/>
    </source>
</evidence>
<evidence type="ECO:0000256" key="6">
    <source>
        <dbReference type="ARBA" id="ARBA00023303"/>
    </source>
</evidence>
<dbReference type="NCBIfam" id="TIGR00494">
    <property type="entry name" value="crcB"/>
    <property type="match status" value="1"/>
</dbReference>
<reference evidence="12" key="1">
    <citation type="submission" date="2016-06" db="EMBL/GenBank/DDBJ databases">
        <authorList>
            <person name="Nascimento L."/>
            <person name="Pereira R.V."/>
            <person name="Martins L.F."/>
            <person name="Quaggio R.B."/>
            <person name="Silva A.M."/>
            <person name="Setubal J.C."/>
        </authorList>
    </citation>
    <scope>NUCLEOTIDE SEQUENCE [LARGE SCALE GENOMIC DNA]</scope>
</reference>
<dbReference type="PANTHER" id="PTHR28259:SF1">
    <property type="entry name" value="FLUORIDE EXPORT PROTEIN 1-RELATED"/>
    <property type="match status" value="1"/>
</dbReference>
<keyword evidence="5 10" id="KW-0472">Membrane</keyword>
<dbReference type="Proteomes" id="UP000196475">
    <property type="component" value="Unassembled WGS sequence"/>
</dbReference>
<feature type="binding site" evidence="10">
    <location>
        <position position="77"/>
    </location>
    <ligand>
        <name>Na(+)</name>
        <dbReference type="ChEBI" id="CHEBI:29101"/>
        <note>structural</note>
    </ligand>
</feature>
<comment type="similarity">
    <text evidence="7 10">Belongs to the fluoride channel Fluc/FEX (TC 1.A.43) family.</text>
</comment>
<keyword evidence="10" id="KW-0915">Sodium</keyword>
<evidence type="ECO:0000256" key="10">
    <source>
        <dbReference type="HAMAP-Rule" id="MF_00454"/>
    </source>
</evidence>
<evidence type="ECO:0000256" key="1">
    <source>
        <dbReference type="ARBA" id="ARBA00004651"/>
    </source>
</evidence>
<comment type="catalytic activity">
    <reaction evidence="8">
        <text>fluoride(in) = fluoride(out)</text>
        <dbReference type="Rhea" id="RHEA:76159"/>
        <dbReference type="ChEBI" id="CHEBI:17051"/>
    </reaction>
    <physiologicalReaction direction="left-to-right" evidence="8">
        <dbReference type="Rhea" id="RHEA:76160"/>
    </physiologicalReaction>
</comment>
<feature type="binding site" evidence="10">
    <location>
        <position position="80"/>
    </location>
    <ligand>
        <name>Na(+)</name>
        <dbReference type="ChEBI" id="CHEBI:29101"/>
        <note>structural</note>
    </ligand>
</feature>
<accession>A0A1Y3PHE5</accession>
<evidence type="ECO:0000256" key="5">
    <source>
        <dbReference type="ARBA" id="ARBA00023136"/>
    </source>
</evidence>
<keyword evidence="3 10" id="KW-0812">Transmembrane</keyword>
<dbReference type="EMBL" id="LZRT01000101">
    <property type="protein sequence ID" value="OUM85526.1"/>
    <property type="molecule type" value="Genomic_DNA"/>
</dbReference>
<protein>
    <recommendedName>
        <fullName evidence="10">Fluoride-specific ion channel FluC</fullName>
    </recommendedName>
</protein>
<evidence type="ECO:0000313" key="11">
    <source>
        <dbReference type="EMBL" id="OUM85526.1"/>
    </source>
</evidence>
<comment type="subcellular location">
    <subcellularLocation>
        <location evidence="1 10">Cell membrane</location>
        <topology evidence="1 10">Multi-pass membrane protein</topology>
    </subcellularLocation>
</comment>
<comment type="function">
    <text evidence="9 10">Fluoride-specific ion channel. Important for reducing fluoride concentration in the cell, thus reducing its toxicity.</text>
</comment>
<keyword evidence="10" id="KW-0813">Transport</keyword>
<dbReference type="InterPro" id="IPR003691">
    <property type="entry name" value="FluC"/>
</dbReference>
<evidence type="ECO:0000256" key="9">
    <source>
        <dbReference type="ARBA" id="ARBA00049940"/>
    </source>
</evidence>
<evidence type="ECO:0000256" key="2">
    <source>
        <dbReference type="ARBA" id="ARBA00022475"/>
    </source>
</evidence>
<proteinExistence type="inferred from homology"/>
<keyword evidence="10" id="KW-0479">Metal-binding</keyword>
<feature type="transmembrane region" description="Helical" evidence="10">
    <location>
        <begin position="69"/>
        <end position="86"/>
    </location>
</feature>
<dbReference type="GO" id="GO:0046872">
    <property type="term" value="F:metal ion binding"/>
    <property type="evidence" value="ECO:0007669"/>
    <property type="project" value="UniProtKB-KW"/>
</dbReference>
<evidence type="ECO:0000256" key="3">
    <source>
        <dbReference type="ARBA" id="ARBA00022692"/>
    </source>
</evidence>